<dbReference type="SUPFAM" id="SSF53067">
    <property type="entry name" value="Actin-like ATPase domain"/>
    <property type="match status" value="2"/>
</dbReference>
<evidence type="ECO:0000256" key="6">
    <source>
        <dbReference type="ARBA" id="ARBA00022840"/>
    </source>
</evidence>
<dbReference type="InterPro" id="IPR018484">
    <property type="entry name" value="FGGY_N"/>
</dbReference>
<comment type="similarity">
    <text evidence="1">Belongs to the FGGY kinase family.</text>
</comment>
<dbReference type="RefSeq" id="WP_330504819.1">
    <property type="nucleotide sequence ID" value="NZ_JAZDUE010000007.1"/>
</dbReference>
<organism evidence="10 11">
    <name type="scientific">Gordonia prachuapensis</name>
    <dbReference type="NCBI Taxonomy" id="3115651"/>
    <lineage>
        <taxon>Bacteria</taxon>
        <taxon>Bacillati</taxon>
        <taxon>Actinomycetota</taxon>
        <taxon>Actinomycetes</taxon>
        <taxon>Mycobacteriales</taxon>
        <taxon>Gordoniaceae</taxon>
        <taxon>Gordonia</taxon>
    </lineage>
</organism>
<evidence type="ECO:0000256" key="7">
    <source>
        <dbReference type="ARBA" id="ARBA00023308"/>
    </source>
</evidence>
<dbReference type="EMBL" id="JAZDUE010000007">
    <property type="protein sequence ID" value="MEE4023456.1"/>
    <property type="molecule type" value="Genomic_DNA"/>
</dbReference>
<name>A0ABU7MTK4_9ACTN</name>
<feature type="domain" description="Carbohydrate kinase FGGY C-terminal" evidence="9">
    <location>
        <begin position="261"/>
        <end position="452"/>
    </location>
</feature>
<evidence type="ECO:0000256" key="2">
    <source>
        <dbReference type="ARBA" id="ARBA00022629"/>
    </source>
</evidence>
<reference evidence="10 11" key="1">
    <citation type="submission" date="2024-01" db="EMBL/GenBank/DDBJ databases">
        <title>Draft genome sequence of Gordonia sp. PKS22-38.</title>
        <authorList>
            <person name="Suphannarot A."/>
            <person name="Mingma R."/>
        </authorList>
    </citation>
    <scope>NUCLEOTIDE SEQUENCE [LARGE SCALE GENOMIC DNA]</scope>
    <source>
        <strain evidence="10 11">PKS22-38</strain>
    </source>
</reference>
<comment type="caution">
    <text evidence="10">The sequence shown here is derived from an EMBL/GenBank/DDBJ whole genome shotgun (WGS) entry which is preliminary data.</text>
</comment>
<evidence type="ECO:0000259" key="8">
    <source>
        <dbReference type="Pfam" id="PF00370"/>
    </source>
</evidence>
<sequence length="492" mass="53004">MSRSTRSAQVAAIDLGATSGRVMLADISRGRLELEQVARFANDPVHIWNGRRTALHWDVPGLFREACAGLAEAGRRADDLVGIGIDSWAVDYALMRDGRMLGLPHHYRDTRSADGVAAVHAELGPADLYTRNGLQFLPFTTVYQLAAEKQDGLLDQADSALLIPDLLTYWLTGTRGTERTNASTTGLLGINGRWDTAMSERLGLPVGLFGDIVETGTDQGPLLPDVAERLGLSGTPHVTAVASHDTASAVAAIPMDPSSSAYISCGTWGLVGVELESPNVSRDGWKANFTNEVGADGRIRYLHNVMGLWLLSETVRQYQRDGYRADLSELLAQAAEVTPAFDVFDTDDARFLTPGDMPGRIREWYTERGMQPPMTRPELVRAIVESLAAAFADSVRKAAELSRTDVRTVHLVGGGSQNRLLCQLTADRLGLPVLAGPVEATALGNVLITARAHELIDGDLAAMRAIVAERFPSQHYVPRPARSSIGFAAAGT</sequence>
<dbReference type="PANTHER" id="PTHR43095">
    <property type="entry name" value="SUGAR KINASE"/>
    <property type="match status" value="1"/>
</dbReference>
<keyword evidence="11" id="KW-1185">Reference proteome</keyword>
<accession>A0ABU7MTK4</accession>
<evidence type="ECO:0000256" key="3">
    <source>
        <dbReference type="ARBA" id="ARBA00022679"/>
    </source>
</evidence>
<evidence type="ECO:0000256" key="1">
    <source>
        <dbReference type="ARBA" id="ARBA00009156"/>
    </source>
</evidence>
<dbReference type="Pfam" id="PF00370">
    <property type="entry name" value="FGGY_N"/>
    <property type="match status" value="1"/>
</dbReference>
<keyword evidence="3 10" id="KW-0808">Transferase</keyword>
<evidence type="ECO:0000256" key="5">
    <source>
        <dbReference type="ARBA" id="ARBA00022777"/>
    </source>
</evidence>
<dbReference type="InterPro" id="IPR013449">
    <property type="entry name" value="Rhamnulokinase"/>
</dbReference>
<keyword evidence="2" id="KW-0859">Xylose metabolism</keyword>
<dbReference type="EC" id="2.7.1.-" evidence="10"/>
<evidence type="ECO:0000313" key="10">
    <source>
        <dbReference type="EMBL" id="MEE4023456.1"/>
    </source>
</evidence>
<keyword evidence="5" id="KW-0418">Kinase</keyword>
<feature type="domain" description="Carbohydrate kinase FGGY N-terminal" evidence="8">
    <location>
        <begin position="11"/>
        <end position="250"/>
    </location>
</feature>
<evidence type="ECO:0000259" key="9">
    <source>
        <dbReference type="Pfam" id="PF02782"/>
    </source>
</evidence>
<dbReference type="InterPro" id="IPR043129">
    <property type="entry name" value="ATPase_NBD"/>
</dbReference>
<keyword evidence="6" id="KW-0067">ATP-binding</keyword>
<gene>
    <name evidence="10" type="ORF">V1Y59_10235</name>
</gene>
<keyword evidence="7" id="KW-0684">Rhamnose metabolism</keyword>
<dbReference type="Gene3D" id="3.30.420.40">
    <property type="match status" value="2"/>
</dbReference>
<keyword evidence="2" id="KW-0119">Carbohydrate metabolism</keyword>
<dbReference type="GO" id="GO:0016740">
    <property type="term" value="F:transferase activity"/>
    <property type="evidence" value="ECO:0007669"/>
    <property type="project" value="UniProtKB-KW"/>
</dbReference>
<dbReference type="Pfam" id="PF02782">
    <property type="entry name" value="FGGY_C"/>
    <property type="match status" value="1"/>
</dbReference>
<protein>
    <submittedName>
        <fullName evidence="10">Rhamnulokinase family protein</fullName>
        <ecNumber evidence="10">2.7.1.-</ecNumber>
    </submittedName>
</protein>
<keyword evidence="4" id="KW-0547">Nucleotide-binding</keyword>
<evidence type="ECO:0000313" key="11">
    <source>
        <dbReference type="Proteomes" id="UP001335729"/>
    </source>
</evidence>
<dbReference type="Proteomes" id="UP001335729">
    <property type="component" value="Unassembled WGS sequence"/>
</dbReference>
<dbReference type="InterPro" id="IPR050406">
    <property type="entry name" value="FGGY_Carb_Kinase"/>
</dbReference>
<dbReference type="PANTHER" id="PTHR43095:SF5">
    <property type="entry name" value="XYLULOSE KINASE"/>
    <property type="match status" value="1"/>
</dbReference>
<dbReference type="CDD" id="cd07771">
    <property type="entry name" value="ASKHA_NBD_FGGY_RhaB-like"/>
    <property type="match status" value="1"/>
</dbReference>
<dbReference type="InterPro" id="IPR018485">
    <property type="entry name" value="FGGY_C"/>
</dbReference>
<evidence type="ECO:0000256" key="4">
    <source>
        <dbReference type="ARBA" id="ARBA00022741"/>
    </source>
</evidence>
<proteinExistence type="inferred from homology"/>